<evidence type="ECO:0000259" key="7">
    <source>
        <dbReference type="PROSITE" id="PS51352"/>
    </source>
</evidence>
<evidence type="ECO:0000256" key="2">
    <source>
        <dbReference type="ARBA" id="ARBA00022729"/>
    </source>
</evidence>
<evidence type="ECO:0000256" key="6">
    <source>
        <dbReference type="SAM" id="Phobius"/>
    </source>
</evidence>
<feature type="transmembrane region" description="Helical" evidence="6">
    <location>
        <begin position="12"/>
        <end position="29"/>
    </location>
</feature>
<dbReference type="InterPro" id="IPR036249">
    <property type="entry name" value="Thioredoxin-like_sf"/>
</dbReference>
<keyword evidence="6" id="KW-0812">Transmembrane</keyword>
<evidence type="ECO:0000256" key="1">
    <source>
        <dbReference type="ARBA" id="ARBA00005791"/>
    </source>
</evidence>
<keyword evidence="2" id="KW-0732">Signal</keyword>
<dbReference type="PANTHER" id="PTHR13887:SF14">
    <property type="entry name" value="DISULFIDE BOND FORMATION PROTEIN D"/>
    <property type="match status" value="1"/>
</dbReference>
<reference evidence="8 9" key="1">
    <citation type="journal article" date="2016" name="Nat. Commun.">
        <title>Thousands of microbial genomes shed light on interconnected biogeochemical processes in an aquifer system.</title>
        <authorList>
            <person name="Anantharaman K."/>
            <person name="Brown C.T."/>
            <person name="Hug L.A."/>
            <person name="Sharon I."/>
            <person name="Castelle C.J."/>
            <person name="Probst A.J."/>
            <person name="Thomas B.C."/>
            <person name="Singh A."/>
            <person name="Wilkins M.J."/>
            <person name="Karaoz U."/>
            <person name="Brodie E.L."/>
            <person name="Williams K.H."/>
            <person name="Hubbard S.S."/>
            <person name="Banfield J.F."/>
        </authorList>
    </citation>
    <scope>NUCLEOTIDE SEQUENCE [LARGE SCALE GENOMIC DNA]</scope>
</reference>
<evidence type="ECO:0000313" key="9">
    <source>
        <dbReference type="Proteomes" id="UP000178532"/>
    </source>
</evidence>
<feature type="domain" description="Thioredoxin" evidence="7">
    <location>
        <begin position="22"/>
        <end position="235"/>
    </location>
</feature>
<dbReference type="AlphaFoldDB" id="A0A1F6DNA1"/>
<dbReference type="InterPro" id="IPR012336">
    <property type="entry name" value="Thioredoxin-like_fold"/>
</dbReference>
<dbReference type="Gene3D" id="3.40.30.10">
    <property type="entry name" value="Glutaredoxin"/>
    <property type="match status" value="1"/>
</dbReference>
<evidence type="ECO:0000256" key="4">
    <source>
        <dbReference type="ARBA" id="ARBA00023157"/>
    </source>
</evidence>
<evidence type="ECO:0000313" key="8">
    <source>
        <dbReference type="EMBL" id="OGG62905.1"/>
    </source>
</evidence>
<comment type="similarity">
    <text evidence="1">Belongs to the thioredoxin family. DsbA subfamily.</text>
</comment>
<organism evidence="8 9">
    <name type="scientific">Candidatus Kaiserbacteria bacterium RIFCSPHIGHO2_02_FULL_54_22</name>
    <dbReference type="NCBI Taxonomy" id="1798495"/>
    <lineage>
        <taxon>Bacteria</taxon>
        <taxon>Candidatus Kaiseribacteriota</taxon>
    </lineage>
</organism>
<dbReference type="Pfam" id="PF13462">
    <property type="entry name" value="Thioredoxin_4"/>
    <property type="match status" value="1"/>
</dbReference>
<sequence length="235" mass="25002">MNTNDTSNKYLLPIAVIVGGLLIAGAVMWNGSNPSTGSGQAGSPQAGTGSAVDIKNVKTDGDPFIGRADAPVTIAFWSDFQCPFCKQFELNTLPQMVKDYVDTGKVKLVFMDFAFLGSDSTTAALYNRAVWKLYPDAYFTWRVAMYEAQDAENGGFGDAASIDKLNAKVKGIDAAKVAADVKANTSTYQALINADRAEAQKAGVNATPSFVIGTQVVQGAYPYPTFQAAIDLLLK</sequence>
<dbReference type="SUPFAM" id="SSF52833">
    <property type="entry name" value="Thioredoxin-like"/>
    <property type="match status" value="1"/>
</dbReference>
<name>A0A1F6DNA1_9BACT</name>
<accession>A0A1F6DNA1</accession>
<proteinExistence type="inferred from homology"/>
<keyword evidence="5" id="KW-0676">Redox-active center</keyword>
<dbReference type="PANTHER" id="PTHR13887">
    <property type="entry name" value="GLUTATHIONE S-TRANSFERASE KAPPA"/>
    <property type="match status" value="1"/>
</dbReference>
<evidence type="ECO:0000256" key="3">
    <source>
        <dbReference type="ARBA" id="ARBA00023002"/>
    </source>
</evidence>
<dbReference type="EMBL" id="MFLI01000001">
    <property type="protein sequence ID" value="OGG62905.1"/>
    <property type="molecule type" value="Genomic_DNA"/>
</dbReference>
<dbReference type="STRING" id="1798495.A3C19_02160"/>
<gene>
    <name evidence="8" type="ORF">A3C19_02160</name>
</gene>
<keyword evidence="4" id="KW-1015">Disulfide bond</keyword>
<keyword evidence="6" id="KW-1133">Transmembrane helix</keyword>
<dbReference type="PROSITE" id="PS51352">
    <property type="entry name" value="THIOREDOXIN_2"/>
    <property type="match status" value="1"/>
</dbReference>
<dbReference type="InterPro" id="IPR013766">
    <property type="entry name" value="Thioredoxin_domain"/>
</dbReference>
<protein>
    <recommendedName>
        <fullName evidence="7">Thioredoxin domain-containing protein</fullName>
    </recommendedName>
</protein>
<keyword evidence="6" id="KW-0472">Membrane</keyword>
<keyword evidence="3" id="KW-0560">Oxidoreductase</keyword>
<dbReference type="Proteomes" id="UP000178532">
    <property type="component" value="Unassembled WGS sequence"/>
</dbReference>
<evidence type="ECO:0000256" key="5">
    <source>
        <dbReference type="ARBA" id="ARBA00023284"/>
    </source>
</evidence>
<dbReference type="GO" id="GO:0016491">
    <property type="term" value="F:oxidoreductase activity"/>
    <property type="evidence" value="ECO:0007669"/>
    <property type="project" value="UniProtKB-KW"/>
</dbReference>
<comment type="caution">
    <text evidence="8">The sequence shown here is derived from an EMBL/GenBank/DDBJ whole genome shotgun (WGS) entry which is preliminary data.</text>
</comment>